<dbReference type="InterPro" id="IPR007110">
    <property type="entry name" value="Ig-like_dom"/>
</dbReference>
<sequence length="180" mass="21325">LNLCLLDLEILKVQNTVEKTVGSPVMMECYYKPQYVEYEKYWCKLEMNGKCQSVNSNRDEQKRWEINDKTNNYTLTLYTRTLTMEDAGQYQCGIRRSEYPIDTVQVQLRVLPVAKCHLIHSPSNTQTLFIWSLKSNSLPQFLVIYSMCLWFSVLFEISVYLIFIFCFKIKICEFFILMAI</sequence>
<dbReference type="SUPFAM" id="SSF48726">
    <property type="entry name" value="Immunoglobulin"/>
    <property type="match status" value="1"/>
</dbReference>
<evidence type="ECO:0000256" key="3">
    <source>
        <dbReference type="ARBA" id="ARBA00023136"/>
    </source>
</evidence>
<feature type="transmembrane region" description="Helical" evidence="4">
    <location>
        <begin position="142"/>
        <end position="167"/>
    </location>
</feature>
<dbReference type="InterPro" id="IPR036179">
    <property type="entry name" value="Ig-like_dom_sf"/>
</dbReference>
<keyword evidence="4" id="KW-1133">Transmembrane helix</keyword>
<reference evidence="6" key="3">
    <citation type="submission" date="2025-09" db="UniProtKB">
        <authorList>
            <consortium name="Ensembl"/>
        </authorList>
    </citation>
    <scope>IDENTIFICATION</scope>
</reference>
<gene>
    <name evidence="6" type="primary">LOC114647973</name>
</gene>
<dbReference type="Proteomes" id="UP000694620">
    <property type="component" value="Chromosome 3"/>
</dbReference>
<keyword evidence="2 4" id="KW-0812">Transmembrane</keyword>
<dbReference type="SMART" id="SM00409">
    <property type="entry name" value="IG"/>
    <property type="match status" value="1"/>
</dbReference>
<reference evidence="6" key="1">
    <citation type="submission" date="2021-06" db="EMBL/GenBank/DDBJ databases">
        <authorList>
            <consortium name="Wellcome Sanger Institute Data Sharing"/>
        </authorList>
    </citation>
    <scope>NUCLEOTIDE SEQUENCE [LARGE SCALE GENOMIC DNA]</scope>
</reference>
<dbReference type="PANTHER" id="PTHR11860:SF87">
    <property type="entry name" value="CMRF35-LIKE MOLECULE 8"/>
    <property type="match status" value="1"/>
</dbReference>
<dbReference type="InterPro" id="IPR013106">
    <property type="entry name" value="Ig_V-set"/>
</dbReference>
<dbReference type="Gene3D" id="2.60.40.10">
    <property type="entry name" value="Immunoglobulins"/>
    <property type="match status" value="1"/>
</dbReference>
<evidence type="ECO:0000259" key="5">
    <source>
        <dbReference type="PROSITE" id="PS50835"/>
    </source>
</evidence>
<dbReference type="InterPro" id="IPR013783">
    <property type="entry name" value="Ig-like_fold"/>
</dbReference>
<dbReference type="PROSITE" id="PS50835">
    <property type="entry name" value="IG_LIKE"/>
    <property type="match status" value="1"/>
</dbReference>
<proteinExistence type="predicted"/>
<evidence type="ECO:0000313" key="6">
    <source>
        <dbReference type="Ensembl" id="ENSECRP00000007609.1"/>
    </source>
</evidence>
<reference evidence="6" key="2">
    <citation type="submission" date="2025-08" db="UniProtKB">
        <authorList>
            <consortium name="Ensembl"/>
        </authorList>
    </citation>
    <scope>IDENTIFICATION</scope>
</reference>
<keyword evidence="3 4" id="KW-0472">Membrane</keyword>
<comment type="subcellular location">
    <subcellularLocation>
        <location evidence="1">Membrane</location>
    </subcellularLocation>
</comment>
<name>A0A8C4RVT4_ERPCA</name>
<dbReference type="GO" id="GO:0005886">
    <property type="term" value="C:plasma membrane"/>
    <property type="evidence" value="ECO:0007669"/>
    <property type="project" value="TreeGrafter"/>
</dbReference>
<dbReference type="AlphaFoldDB" id="A0A8C4RVT4"/>
<accession>A0A8C4RVT4</accession>
<evidence type="ECO:0000313" key="7">
    <source>
        <dbReference type="Proteomes" id="UP000694620"/>
    </source>
</evidence>
<dbReference type="Pfam" id="PF07686">
    <property type="entry name" value="V-set"/>
    <property type="match status" value="1"/>
</dbReference>
<evidence type="ECO:0000256" key="1">
    <source>
        <dbReference type="ARBA" id="ARBA00004370"/>
    </source>
</evidence>
<evidence type="ECO:0000256" key="4">
    <source>
        <dbReference type="SAM" id="Phobius"/>
    </source>
</evidence>
<evidence type="ECO:0000256" key="2">
    <source>
        <dbReference type="ARBA" id="ARBA00022692"/>
    </source>
</evidence>
<dbReference type="GeneTree" id="ENSGT00950000182977"/>
<keyword evidence="7" id="KW-1185">Reference proteome</keyword>
<feature type="domain" description="Ig-like" evidence="5">
    <location>
        <begin position="22"/>
        <end position="102"/>
    </location>
</feature>
<dbReference type="Ensembl" id="ENSECRT00000007731.1">
    <property type="protein sequence ID" value="ENSECRP00000007609.1"/>
    <property type="gene ID" value="ENSECRG00000005059.1"/>
</dbReference>
<dbReference type="GO" id="GO:0004888">
    <property type="term" value="F:transmembrane signaling receptor activity"/>
    <property type="evidence" value="ECO:0007669"/>
    <property type="project" value="TreeGrafter"/>
</dbReference>
<protein>
    <recommendedName>
        <fullName evidence="5">Ig-like domain-containing protein</fullName>
    </recommendedName>
</protein>
<organism evidence="6 7">
    <name type="scientific">Erpetoichthys calabaricus</name>
    <name type="common">Rope fish</name>
    <name type="synonym">Calamoichthys calabaricus</name>
    <dbReference type="NCBI Taxonomy" id="27687"/>
    <lineage>
        <taxon>Eukaryota</taxon>
        <taxon>Metazoa</taxon>
        <taxon>Chordata</taxon>
        <taxon>Craniata</taxon>
        <taxon>Vertebrata</taxon>
        <taxon>Euteleostomi</taxon>
        <taxon>Actinopterygii</taxon>
        <taxon>Polypteriformes</taxon>
        <taxon>Polypteridae</taxon>
        <taxon>Erpetoichthys</taxon>
    </lineage>
</organism>
<dbReference type="PANTHER" id="PTHR11860">
    <property type="entry name" value="POLYMERIC-IMMUNOGLOBULIN RECEPTOR"/>
    <property type="match status" value="1"/>
</dbReference>
<dbReference type="InterPro" id="IPR003599">
    <property type="entry name" value="Ig_sub"/>
</dbReference>
<dbReference type="InterPro" id="IPR050671">
    <property type="entry name" value="CD300_family_receptors"/>
</dbReference>